<dbReference type="GO" id="GO:0005813">
    <property type="term" value="C:centrosome"/>
    <property type="evidence" value="ECO:0007669"/>
    <property type="project" value="TreeGrafter"/>
</dbReference>
<name>A0AA35LHR0_9SAUR</name>
<feature type="compositionally biased region" description="Basic and acidic residues" evidence="2">
    <location>
        <begin position="875"/>
        <end position="889"/>
    </location>
</feature>
<feature type="coiled-coil region" evidence="1">
    <location>
        <begin position="672"/>
        <end position="786"/>
    </location>
</feature>
<dbReference type="EMBL" id="OX395142">
    <property type="protein sequence ID" value="CAI5796487.1"/>
    <property type="molecule type" value="Genomic_DNA"/>
</dbReference>
<dbReference type="GO" id="GO:0005814">
    <property type="term" value="C:centriole"/>
    <property type="evidence" value="ECO:0007669"/>
    <property type="project" value="TreeGrafter"/>
</dbReference>
<dbReference type="SUPFAM" id="SSF57997">
    <property type="entry name" value="Tropomyosin"/>
    <property type="match status" value="1"/>
</dbReference>
<feature type="coiled-coil region" evidence="1">
    <location>
        <begin position="977"/>
        <end position="1244"/>
    </location>
</feature>
<dbReference type="PANTHER" id="PTHR18957">
    <property type="entry name" value="CENTLEIN"/>
    <property type="match status" value="1"/>
</dbReference>
<feature type="compositionally biased region" description="Basic and acidic residues" evidence="2">
    <location>
        <begin position="33"/>
        <end position="42"/>
    </location>
</feature>
<accession>A0AA35LHR0</accession>
<dbReference type="InterPro" id="IPR038810">
    <property type="entry name" value="CNTLN"/>
</dbReference>
<feature type="coiled-coil region" evidence="1">
    <location>
        <begin position="190"/>
        <end position="322"/>
    </location>
</feature>
<feature type="coiled-coil region" evidence="1">
    <location>
        <begin position="374"/>
        <end position="410"/>
    </location>
</feature>
<feature type="region of interest" description="Disordered" evidence="2">
    <location>
        <begin position="560"/>
        <end position="582"/>
    </location>
</feature>
<evidence type="ECO:0000256" key="2">
    <source>
        <dbReference type="SAM" id="MobiDB-lite"/>
    </source>
</evidence>
<feature type="region of interest" description="Disordered" evidence="2">
    <location>
        <begin position="23"/>
        <end position="76"/>
    </location>
</feature>
<keyword evidence="1" id="KW-0175">Coiled coil</keyword>
<evidence type="ECO:0000313" key="3">
    <source>
        <dbReference type="EMBL" id="CAI5796487.1"/>
    </source>
</evidence>
<protein>
    <recommendedName>
        <fullName evidence="5">Centlein</fullName>
    </recommendedName>
</protein>
<keyword evidence="4" id="KW-1185">Reference proteome</keyword>
<dbReference type="Proteomes" id="UP001178461">
    <property type="component" value="Chromosome 17"/>
</dbReference>
<organism evidence="3 4">
    <name type="scientific">Podarcis lilfordi</name>
    <name type="common">Lilford's wall lizard</name>
    <dbReference type="NCBI Taxonomy" id="74358"/>
    <lineage>
        <taxon>Eukaryota</taxon>
        <taxon>Metazoa</taxon>
        <taxon>Chordata</taxon>
        <taxon>Craniata</taxon>
        <taxon>Vertebrata</taxon>
        <taxon>Euteleostomi</taxon>
        <taxon>Lepidosauria</taxon>
        <taxon>Squamata</taxon>
        <taxon>Bifurcata</taxon>
        <taxon>Unidentata</taxon>
        <taxon>Episquamata</taxon>
        <taxon>Laterata</taxon>
        <taxon>Lacertibaenia</taxon>
        <taxon>Lacertidae</taxon>
        <taxon>Podarcis</taxon>
    </lineage>
</organism>
<feature type="region of interest" description="Disordered" evidence="2">
    <location>
        <begin position="868"/>
        <end position="902"/>
    </location>
</feature>
<feature type="compositionally biased region" description="Polar residues" evidence="2">
    <location>
        <begin position="53"/>
        <end position="63"/>
    </location>
</feature>
<reference evidence="3" key="1">
    <citation type="submission" date="2022-12" db="EMBL/GenBank/DDBJ databases">
        <authorList>
            <person name="Alioto T."/>
            <person name="Alioto T."/>
            <person name="Gomez Garrido J."/>
        </authorList>
    </citation>
    <scope>NUCLEOTIDE SEQUENCE</scope>
</reference>
<dbReference type="PANTHER" id="PTHR18957:SF0">
    <property type="entry name" value="CENTLEIN"/>
    <property type="match status" value="1"/>
</dbReference>
<evidence type="ECO:0008006" key="5">
    <source>
        <dbReference type="Google" id="ProtNLM"/>
    </source>
</evidence>
<proteinExistence type="predicted"/>
<evidence type="ECO:0000313" key="4">
    <source>
        <dbReference type="Proteomes" id="UP001178461"/>
    </source>
</evidence>
<gene>
    <name evidence="3" type="ORF">PODLI_1B020932</name>
</gene>
<dbReference type="GO" id="GO:0010457">
    <property type="term" value="P:centriole-centriole cohesion"/>
    <property type="evidence" value="ECO:0007669"/>
    <property type="project" value="TreeGrafter"/>
</dbReference>
<evidence type="ECO:0000256" key="1">
    <source>
        <dbReference type="SAM" id="Coils"/>
    </source>
</evidence>
<sequence>MRDAACFFLWFLSPPALPPALEKHISKASKSGQKKDAKGRRDDEEEEAGLRRSPSSHCMASSSKEGRKSPAPAASASSRVLALEEEVRGLTEELSQCQADKEFVWSLWKRLQVANPDLTQAVSMVVEREKQKAELKDRKVLEILQVKDDKIQTLEQRTCGQQEEINNLVQRKLAVDEENAVLKTELCIFQQKCKDKIQELKDTKECALRKEEQSRLVIKNLEEENGGLSTRYADLLNDLEKLRKREAQWRIEKSGIEAKIKNLEADLTEASGQMETLHSKCNDLASQLGVKQTELTQKDLDVARTRKELQELQNLYKQNTEHAAQQAELIQQLQALNMDTQKVLRTQEDAHTAETISYQKLYNELTICFEKLKASELELRQSQASLQNQLLEKERHISQLEEQLQQALSSLFSKPESPSKQRKEEFQQYSLSELEYLILSQKSEIKLLKEKLKRANHTLADHSLCSRDFLDCISVKAGKKYKEPPVKRSRSLSPKSFLKESEELRRLKIAERKIENLEKTLRLKIQENDELRQTHEKRKKRLQMLQTNYRAVKKQLKQWEESYSKPGSGKNGTERSHPRQLCQEDSDAVWNELAYFKKEHKKLLIEKLNLEEELDQMRVYTSRDKATIQELNICLQQEREELLFRLGEEDGVKNSTPKKNVKEIPAQTLLKVSELERRLKSFERESRRLKEINKELTKGNSDLKALLKQQKEEAEAREKELEMLLKQIREVQQDKADLLLLIDGLEREVASLKRQLAEANSLRDEKKDLLSQVRQLQSSLDRARTVPSMANAEASCRQCLCKSRSAKVKLKTGKKKGLVGYHQSLLNQSIKVMSGVFENFNKDGWEDVSESSDSEIPVSENLGTITAKRAQHAPPTDKNDQQEQNKVEDNCMPPNSVHLEGPSKTCYKKQKKETEVVPFHRKKILHSALNPSKVNREKRSIVGQKPGCAISLRGRITSLQQQLAILQNSKKTAMSSLKTSRETNKKLTSQLHLVEQRLQASKQTIQTLTSNLTELQREKSDLQGKLDHLTQLMKVREGLSPVTSGPTGMTPATPLKNVDLEMKQLQCKLKNANNEITKQSSTIKSLKYEVQRKEEQMRELQEKISRMERDLSMKRNLIEDWKLRMKANQEKEKSFNEKLQTLEEKVKSLTEDCSNKKTSIDSLKQRLNVATKEKAQYEQMNRKAKEELEKKELKLANLEAKMAEAECVMTELETTASQQLHGLAKQSEQALEVLQKKLMMSNDKVEEFVTFVKSLATELQSSVKEMRTRIRCSKKMQENKKCNSVSKASVHRAQHVAASILNISKTDLDNLLDVEDDEETQQMKMEYESDKEWMGYLQKLLEGQFPFASYLMDAVLEKLNEQKKLAEEYSSLVKQMT</sequence>